<organism evidence="1 2">
    <name type="scientific">Flavisolibacter tropicus</name>
    <dbReference type="NCBI Taxonomy" id="1492898"/>
    <lineage>
        <taxon>Bacteria</taxon>
        <taxon>Pseudomonadati</taxon>
        <taxon>Bacteroidota</taxon>
        <taxon>Chitinophagia</taxon>
        <taxon>Chitinophagales</taxon>
        <taxon>Chitinophagaceae</taxon>
        <taxon>Flavisolibacter</taxon>
    </lineage>
</organism>
<reference evidence="1 2" key="2">
    <citation type="journal article" date="2016" name="Int. J. Syst. Evol. Microbiol.">
        <title>Flavisolibacter tropicus sp. nov., isolated from tropical soil.</title>
        <authorList>
            <person name="Lee J.J."/>
            <person name="Kang M.S."/>
            <person name="Kim G.S."/>
            <person name="Lee C.S."/>
            <person name="Lim S."/>
            <person name="Lee J."/>
            <person name="Roh S.H."/>
            <person name="Kang H."/>
            <person name="Ha J.M."/>
            <person name="Bae S."/>
            <person name="Jung H.Y."/>
            <person name="Kim M.K."/>
        </authorList>
    </citation>
    <scope>NUCLEOTIDE SEQUENCE [LARGE SCALE GENOMIC DNA]</scope>
    <source>
        <strain evidence="1 2">LCS9</strain>
    </source>
</reference>
<dbReference type="EMBL" id="CP011390">
    <property type="protein sequence ID" value="ANE50117.1"/>
    <property type="molecule type" value="Genomic_DNA"/>
</dbReference>
<accession>A0A172TTN4</accession>
<gene>
    <name evidence="1" type="ORF">SY85_06005</name>
</gene>
<reference evidence="2" key="1">
    <citation type="submission" date="2015-01" db="EMBL/GenBank/DDBJ databases">
        <title>Flavisolibacter sp./LCS9/ whole genome sequencing.</title>
        <authorList>
            <person name="Kim M.K."/>
            <person name="Srinivasan S."/>
            <person name="Lee J.-J."/>
        </authorList>
    </citation>
    <scope>NUCLEOTIDE SEQUENCE [LARGE SCALE GENOMIC DNA]</scope>
    <source>
        <strain evidence="2">LCS9</strain>
    </source>
</reference>
<dbReference type="STRING" id="1492898.SY85_06005"/>
<evidence type="ECO:0000313" key="2">
    <source>
        <dbReference type="Proteomes" id="UP000077177"/>
    </source>
</evidence>
<dbReference type="KEGG" id="fla:SY85_06005"/>
<evidence type="ECO:0000313" key="1">
    <source>
        <dbReference type="EMBL" id="ANE50117.1"/>
    </source>
</evidence>
<dbReference type="Proteomes" id="UP000077177">
    <property type="component" value="Chromosome"/>
</dbReference>
<dbReference type="AlphaFoldDB" id="A0A172TTN4"/>
<keyword evidence="2" id="KW-1185">Reference proteome</keyword>
<protein>
    <submittedName>
        <fullName evidence="1">Uncharacterized protein</fullName>
    </submittedName>
</protein>
<name>A0A172TTN4_9BACT</name>
<dbReference type="RefSeq" id="WP_066402444.1">
    <property type="nucleotide sequence ID" value="NZ_CP011390.1"/>
</dbReference>
<sequence length="154" mass="17900">MITYPENVIQPKAIGYWKSVSLPDLPDPHNFIDFSISTEQRQAIIQYLENGLAFFHYLGHSFCRFNCGKPEWEMGCSDLTDGTFAWPEGLSHYIKEHSVWLPSEFIEHAMSNMNFDKTKIDQRKLAQKNDAWWKCFTSLQTKQAASAFKIRADE</sequence>
<dbReference type="OrthoDB" id="675245at2"/>
<proteinExistence type="predicted"/>